<keyword evidence="1" id="KW-0732">Signal</keyword>
<organism evidence="2 3">
    <name type="scientific">Pseudonocardia ammonioxydans</name>
    <dbReference type="NCBI Taxonomy" id="260086"/>
    <lineage>
        <taxon>Bacteria</taxon>
        <taxon>Bacillati</taxon>
        <taxon>Actinomycetota</taxon>
        <taxon>Actinomycetes</taxon>
        <taxon>Pseudonocardiales</taxon>
        <taxon>Pseudonocardiaceae</taxon>
        <taxon>Pseudonocardia</taxon>
    </lineage>
</organism>
<dbReference type="InterPro" id="IPR000250">
    <property type="entry name" value="Peptidase_G1"/>
</dbReference>
<accession>A0A1I5ATP4</accession>
<protein>
    <submittedName>
        <fullName evidence="2">Peptidase A4 family protein</fullName>
    </submittedName>
</protein>
<dbReference type="OrthoDB" id="2630173at2"/>
<name>A0A1I5ATP4_PSUAM</name>
<dbReference type="GO" id="GO:0006508">
    <property type="term" value="P:proteolysis"/>
    <property type="evidence" value="ECO:0007669"/>
    <property type="project" value="InterPro"/>
</dbReference>
<keyword evidence="3" id="KW-1185">Reference proteome</keyword>
<feature type="signal peptide" evidence="1">
    <location>
        <begin position="1"/>
        <end position="32"/>
    </location>
</feature>
<dbReference type="CDD" id="cd13426">
    <property type="entry name" value="Peptidase_G1"/>
    <property type="match status" value="1"/>
</dbReference>
<dbReference type="PANTHER" id="PTHR37536:SF1">
    <property type="entry name" value="ASPERGILLOPEPSIN, PUTAITVE (AFU_ORTHOLOGUE AFUA_7G01200)"/>
    <property type="match status" value="1"/>
</dbReference>
<dbReference type="InterPro" id="IPR013320">
    <property type="entry name" value="ConA-like_dom_sf"/>
</dbReference>
<dbReference type="InterPro" id="IPR038656">
    <property type="entry name" value="Peptidase_G1_sf"/>
</dbReference>
<sequence>MRVSRAVTGSARRGVVLLAAAVLLLVPAPAHAAGTPTQDPPPQPFTVDGGNWSGYVMTGTGFRSVSARWTQPVVTCTAGSTAFAPWVGLDGYGSGTVQQTGVATDCSGGTPVSRAWYEVAPEPAVYYEPPVQGGDEIAAEVVRSGDSYTMTIRNLTQGWSRSAVRTHPGANVSAEVALEAQQGGFPEFGSVRFTGATVDGKPMSTPSATAIDATDAKGFLTSTGGLSGGAFTIRHLRE</sequence>
<proteinExistence type="predicted"/>
<evidence type="ECO:0000313" key="3">
    <source>
        <dbReference type="Proteomes" id="UP000199614"/>
    </source>
</evidence>
<dbReference type="EMBL" id="FOUY01000018">
    <property type="protein sequence ID" value="SFN65795.1"/>
    <property type="molecule type" value="Genomic_DNA"/>
</dbReference>
<dbReference type="SUPFAM" id="SSF49899">
    <property type="entry name" value="Concanavalin A-like lectins/glucanases"/>
    <property type="match status" value="1"/>
</dbReference>
<dbReference type="RefSeq" id="WP_093345290.1">
    <property type="nucleotide sequence ID" value="NZ_FOUY01000018.1"/>
</dbReference>
<dbReference type="STRING" id="260086.SAMN05216207_1018131"/>
<gene>
    <name evidence="2" type="ORF">SAMN05216207_1018131</name>
</gene>
<dbReference type="Gene3D" id="2.60.120.700">
    <property type="entry name" value="Peptidase G1"/>
    <property type="match status" value="1"/>
</dbReference>
<evidence type="ECO:0000256" key="1">
    <source>
        <dbReference type="SAM" id="SignalP"/>
    </source>
</evidence>
<dbReference type="PANTHER" id="PTHR37536">
    <property type="entry name" value="PUTATIVE (AFU_ORTHOLOGUE AFUA_3G02970)-RELATED"/>
    <property type="match status" value="1"/>
</dbReference>
<dbReference type="Proteomes" id="UP000199614">
    <property type="component" value="Unassembled WGS sequence"/>
</dbReference>
<dbReference type="Pfam" id="PF01828">
    <property type="entry name" value="Peptidase_A4"/>
    <property type="match status" value="1"/>
</dbReference>
<evidence type="ECO:0000313" key="2">
    <source>
        <dbReference type="EMBL" id="SFN65795.1"/>
    </source>
</evidence>
<feature type="chain" id="PRO_5011762407" evidence="1">
    <location>
        <begin position="33"/>
        <end position="238"/>
    </location>
</feature>
<dbReference type="AlphaFoldDB" id="A0A1I5ATP4"/>
<dbReference type="GO" id="GO:0070007">
    <property type="term" value="F:glutamic-type endopeptidase activity"/>
    <property type="evidence" value="ECO:0007669"/>
    <property type="project" value="InterPro"/>
</dbReference>
<reference evidence="2 3" key="1">
    <citation type="submission" date="2016-10" db="EMBL/GenBank/DDBJ databases">
        <authorList>
            <person name="de Groot N.N."/>
        </authorList>
    </citation>
    <scope>NUCLEOTIDE SEQUENCE [LARGE SCALE GENOMIC DNA]</scope>
    <source>
        <strain evidence="2 3">CGMCC 4.1877</strain>
    </source>
</reference>